<dbReference type="RefSeq" id="WP_161102929.1">
    <property type="nucleotide sequence ID" value="NZ_JBHLYI010000001.1"/>
</dbReference>
<comment type="caution">
    <text evidence="1">The sequence shown here is derived from an EMBL/GenBank/DDBJ whole genome shotgun (WGS) entry which is preliminary data.</text>
</comment>
<evidence type="ECO:0000313" key="1">
    <source>
        <dbReference type="EMBL" id="MXQ64743.1"/>
    </source>
</evidence>
<keyword evidence="2" id="KW-1185">Reference proteome</keyword>
<evidence type="ECO:0000313" key="2">
    <source>
        <dbReference type="Proteomes" id="UP000431901"/>
    </source>
</evidence>
<protein>
    <submittedName>
        <fullName evidence="1">Uncharacterized protein</fullName>
    </submittedName>
</protein>
<sequence length="244" mass="27805">MVWGVFYRKQKAALARFHPLHQALVHEHRLSVTLPRDAWEPLIQSCAQHRAHIRRRKWALPDEVPLVLVPLVRVLSRDLRRTGTIGVTADLTGPEAAGKAGPQQSLQVRRPIRRVLQWYAFDPWLAVRAELRDGSTLDIAVVDRVRFRKITKTNPRGKIKTKTKSKTLRVITVTRRLPKGAVLTRPASPPPPWIRVRIKDGPRPVIRLRARIPNAPRSSGLPNHILHLSAEAFRWTAPQARRAS</sequence>
<dbReference type="Proteomes" id="UP000431901">
    <property type="component" value="Unassembled WGS sequence"/>
</dbReference>
<dbReference type="AlphaFoldDB" id="A0A6I4W649"/>
<name>A0A6I4W649_9ACTN</name>
<reference evidence="1 2" key="1">
    <citation type="submission" date="2019-12" db="EMBL/GenBank/DDBJ databases">
        <title>Nocardia macrotermitis sp. nov. and Nocardia aurantia sp. nov., isolated from the gut of the fungus growing-termite Macrotermes natalensis.</title>
        <authorList>
            <person name="Christine B."/>
            <person name="Rene B."/>
        </authorList>
    </citation>
    <scope>NUCLEOTIDE SEQUENCE [LARGE SCALE GENOMIC DNA]</scope>
    <source>
        <strain evidence="1 2">DSM 102126</strain>
    </source>
</reference>
<dbReference type="OrthoDB" id="3462662at2"/>
<organism evidence="1 2">
    <name type="scientific">Actinomadura rayongensis</name>
    <dbReference type="NCBI Taxonomy" id="1429076"/>
    <lineage>
        <taxon>Bacteria</taxon>
        <taxon>Bacillati</taxon>
        <taxon>Actinomycetota</taxon>
        <taxon>Actinomycetes</taxon>
        <taxon>Streptosporangiales</taxon>
        <taxon>Thermomonosporaceae</taxon>
        <taxon>Actinomadura</taxon>
    </lineage>
</organism>
<proteinExistence type="predicted"/>
<accession>A0A6I4W649</accession>
<dbReference type="EMBL" id="WUTW01000002">
    <property type="protein sequence ID" value="MXQ64743.1"/>
    <property type="molecule type" value="Genomic_DNA"/>
</dbReference>
<gene>
    <name evidence="1" type="ORF">GQ466_11905</name>
</gene>